<comment type="caution">
    <text evidence="4">The sequence shown here is derived from an EMBL/GenBank/DDBJ whole genome shotgun (WGS) entry which is preliminary data.</text>
</comment>
<dbReference type="Pfam" id="PF00563">
    <property type="entry name" value="EAL"/>
    <property type="match status" value="1"/>
</dbReference>
<dbReference type="RefSeq" id="WP_128986894.1">
    <property type="nucleotide sequence ID" value="NZ_PDJZ01000009.1"/>
</dbReference>
<dbReference type="FunFam" id="3.30.70.270:FF:000001">
    <property type="entry name" value="Diguanylate cyclase domain protein"/>
    <property type="match status" value="1"/>
</dbReference>
<dbReference type="InterPro" id="IPR043128">
    <property type="entry name" value="Rev_trsase/Diguanyl_cyclase"/>
</dbReference>
<reference evidence="4 5" key="1">
    <citation type="submission" date="2017-10" db="EMBL/GenBank/DDBJ databases">
        <title>Genomics of the genus Arcobacter.</title>
        <authorList>
            <person name="Perez-Cataluna A."/>
            <person name="Figueras M.J."/>
        </authorList>
    </citation>
    <scope>NUCLEOTIDE SEQUENCE [LARGE SCALE GENOMIC DNA]</scope>
    <source>
        <strain evidence="4 5">F26</strain>
    </source>
</reference>
<dbReference type="Gene3D" id="3.30.70.270">
    <property type="match status" value="1"/>
</dbReference>
<dbReference type="AlphaFoldDB" id="A0A4Q0ZBQ7"/>
<dbReference type="PANTHER" id="PTHR44757">
    <property type="entry name" value="DIGUANYLATE CYCLASE DGCP"/>
    <property type="match status" value="1"/>
</dbReference>
<evidence type="ECO:0000313" key="4">
    <source>
        <dbReference type="EMBL" id="RXJ83639.1"/>
    </source>
</evidence>
<dbReference type="PROSITE" id="PS50883">
    <property type="entry name" value="EAL"/>
    <property type="match status" value="1"/>
</dbReference>
<feature type="domain" description="GGDEF" evidence="3">
    <location>
        <begin position="398"/>
        <end position="531"/>
    </location>
</feature>
<dbReference type="PROSITE" id="PS50887">
    <property type="entry name" value="GGDEF"/>
    <property type="match status" value="1"/>
</dbReference>
<dbReference type="InterPro" id="IPR035965">
    <property type="entry name" value="PAS-like_dom_sf"/>
</dbReference>
<dbReference type="InterPro" id="IPR000160">
    <property type="entry name" value="GGDEF_dom"/>
</dbReference>
<dbReference type="InterPro" id="IPR052155">
    <property type="entry name" value="Biofilm_reg_signaling"/>
</dbReference>
<dbReference type="NCBIfam" id="TIGR00229">
    <property type="entry name" value="sensory_box"/>
    <property type="match status" value="1"/>
</dbReference>
<sequence>MPKPKFLIVSEQQSVFKLYELLFKDYFSDVKNLLIEDYDFIETIDFNQFNIVLIDLSGKKYISSLNELTKKNTKNSKIILVTPYDLNYFSLTLDDTLFFNLVLSKPVDVQKLKNFIKNESEKLEKRNILEKKNNILAKVVDLHPAKIAIYDMNGVLFYANSNYLESNNLTLNHIDKLTFDEISQCNIGFKNIKEKLQITNSFINQREENERWFESIFYIISNEFIIHNCIDITAQKQKELQLEQSAIFFENSNEGIIITDSKGKIVSINKSFSKITGYRKDEVIGKSPSILNSGIHDKQFYESMWASLKNNSAWQGEIWNKRKNGEIYPEWLSIAKAVNPKYNEEFYIAIFTDITSLKEADRKLHFYANHDILTKLANRVQFESHLKSTIESCKRRNSKIALFFVDLDKFKDVNDTYGHTVGDEMLKTVAKRLEQSIRKEDFIARLGGDEFVLIIKDVKNDEDMLNLAHKINENIKEPIVITDKVFFMSLSIGISIFPDHGKDSEDLIKHSDAAMYEVKENGRNGYRLYNQNMTDKISLKVTVQNELKMAIARDEFEMYYQAVVDVQTKKIVGAEALVRWNHKKRGILTPIHFIDFIDEGGMSVEFGELVFRKVLNDMQIINSKLKQQNFKISINISPEHFFKYTFVEDIESFCNDFSIDSKQIELEMLETNIMKNSEISQKKIALLNEKGFNIALDDFGTGYSSLSYLKNFKVNKLKIDQSFIRDFLEDNNDKAIVQAIINLANIFNLKVQAEGVETKDHEKLLETLKCSLAQGYFYNKPMPLIKFLDFVIKDKNEN</sequence>
<dbReference type="InterPro" id="IPR035919">
    <property type="entry name" value="EAL_sf"/>
</dbReference>
<name>A0A4Q0ZBQ7_9BACT</name>
<dbReference type="PROSITE" id="PS50112">
    <property type="entry name" value="PAS"/>
    <property type="match status" value="1"/>
</dbReference>
<feature type="domain" description="EAL" evidence="2">
    <location>
        <begin position="540"/>
        <end position="795"/>
    </location>
</feature>
<dbReference type="Gene3D" id="3.20.20.450">
    <property type="entry name" value="EAL domain"/>
    <property type="match status" value="1"/>
</dbReference>
<protein>
    <submittedName>
        <fullName evidence="4">Uncharacterized protein</fullName>
    </submittedName>
</protein>
<organism evidence="4 5">
    <name type="scientific">Arcobacter cloacae</name>
    <dbReference type="NCBI Taxonomy" id="1054034"/>
    <lineage>
        <taxon>Bacteria</taxon>
        <taxon>Pseudomonadati</taxon>
        <taxon>Campylobacterota</taxon>
        <taxon>Epsilonproteobacteria</taxon>
        <taxon>Campylobacterales</taxon>
        <taxon>Arcobacteraceae</taxon>
        <taxon>Arcobacter</taxon>
    </lineage>
</organism>
<evidence type="ECO:0000259" key="1">
    <source>
        <dbReference type="PROSITE" id="PS50112"/>
    </source>
</evidence>
<dbReference type="Gene3D" id="3.30.450.20">
    <property type="entry name" value="PAS domain"/>
    <property type="match status" value="1"/>
</dbReference>
<dbReference type="SMART" id="SM00052">
    <property type="entry name" value="EAL"/>
    <property type="match status" value="1"/>
</dbReference>
<dbReference type="Pfam" id="PF13426">
    <property type="entry name" value="PAS_9"/>
    <property type="match status" value="1"/>
</dbReference>
<dbReference type="InterPro" id="IPR001633">
    <property type="entry name" value="EAL_dom"/>
</dbReference>
<gene>
    <name evidence="4" type="ORF">CRU90_08685</name>
</gene>
<evidence type="ECO:0000259" key="2">
    <source>
        <dbReference type="PROSITE" id="PS50883"/>
    </source>
</evidence>
<dbReference type="SMART" id="SM00091">
    <property type="entry name" value="PAS"/>
    <property type="match status" value="1"/>
</dbReference>
<dbReference type="InterPro" id="IPR029787">
    <property type="entry name" value="Nucleotide_cyclase"/>
</dbReference>
<dbReference type="Pfam" id="PF00990">
    <property type="entry name" value="GGDEF"/>
    <property type="match status" value="1"/>
</dbReference>
<accession>A0A4Q0ZBQ7</accession>
<proteinExistence type="predicted"/>
<dbReference type="OrthoDB" id="5372181at2"/>
<dbReference type="CDD" id="cd01949">
    <property type="entry name" value="GGDEF"/>
    <property type="match status" value="1"/>
</dbReference>
<evidence type="ECO:0000259" key="3">
    <source>
        <dbReference type="PROSITE" id="PS50887"/>
    </source>
</evidence>
<dbReference type="Proteomes" id="UP000290870">
    <property type="component" value="Unassembled WGS sequence"/>
</dbReference>
<dbReference type="SUPFAM" id="SSF141868">
    <property type="entry name" value="EAL domain-like"/>
    <property type="match status" value="1"/>
</dbReference>
<dbReference type="InterPro" id="IPR000014">
    <property type="entry name" value="PAS"/>
</dbReference>
<dbReference type="EMBL" id="PDJZ01000009">
    <property type="protein sequence ID" value="RXJ83639.1"/>
    <property type="molecule type" value="Genomic_DNA"/>
</dbReference>
<evidence type="ECO:0000313" key="5">
    <source>
        <dbReference type="Proteomes" id="UP000290870"/>
    </source>
</evidence>
<dbReference type="SUPFAM" id="SSF55785">
    <property type="entry name" value="PYP-like sensor domain (PAS domain)"/>
    <property type="match status" value="1"/>
</dbReference>
<dbReference type="NCBIfam" id="TIGR00254">
    <property type="entry name" value="GGDEF"/>
    <property type="match status" value="1"/>
</dbReference>
<feature type="domain" description="PAS" evidence="1">
    <location>
        <begin position="241"/>
        <end position="287"/>
    </location>
</feature>
<dbReference type="GO" id="GO:0003824">
    <property type="term" value="F:catalytic activity"/>
    <property type="evidence" value="ECO:0007669"/>
    <property type="project" value="UniProtKB-ARBA"/>
</dbReference>
<dbReference type="CDD" id="cd01948">
    <property type="entry name" value="EAL"/>
    <property type="match status" value="1"/>
</dbReference>
<dbReference type="PANTHER" id="PTHR44757:SF2">
    <property type="entry name" value="BIOFILM ARCHITECTURE MAINTENANCE PROTEIN MBAA"/>
    <property type="match status" value="1"/>
</dbReference>
<dbReference type="CDD" id="cd00130">
    <property type="entry name" value="PAS"/>
    <property type="match status" value="1"/>
</dbReference>
<dbReference type="SMART" id="SM00267">
    <property type="entry name" value="GGDEF"/>
    <property type="match status" value="1"/>
</dbReference>
<dbReference type="SUPFAM" id="SSF55073">
    <property type="entry name" value="Nucleotide cyclase"/>
    <property type="match status" value="1"/>
</dbReference>